<feature type="region of interest" description="Disordered" evidence="1">
    <location>
        <begin position="62"/>
        <end position="91"/>
    </location>
</feature>
<evidence type="ECO:0008006" key="4">
    <source>
        <dbReference type="Google" id="ProtNLM"/>
    </source>
</evidence>
<gene>
    <name evidence="2" type="ORF">GCM10009827_106350</name>
</gene>
<organism evidence="2 3">
    <name type="scientific">Dactylosporangium maewongense</name>
    <dbReference type="NCBI Taxonomy" id="634393"/>
    <lineage>
        <taxon>Bacteria</taxon>
        <taxon>Bacillati</taxon>
        <taxon>Actinomycetota</taxon>
        <taxon>Actinomycetes</taxon>
        <taxon>Micromonosporales</taxon>
        <taxon>Micromonosporaceae</taxon>
        <taxon>Dactylosporangium</taxon>
    </lineage>
</organism>
<protein>
    <recommendedName>
        <fullName evidence="4">DUF2795 domain-containing protein</fullName>
    </recommendedName>
</protein>
<accession>A0ABP4NUL7</accession>
<reference evidence="3" key="1">
    <citation type="journal article" date="2019" name="Int. J. Syst. Evol. Microbiol.">
        <title>The Global Catalogue of Microorganisms (GCM) 10K type strain sequencing project: providing services to taxonomists for standard genome sequencing and annotation.</title>
        <authorList>
            <consortium name="The Broad Institute Genomics Platform"/>
            <consortium name="The Broad Institute Genome Sequencing Center for Infectious Disease"/>
            <person name="Wu L."/>
            <person name="Ma J."/>
        </authorList>
    </citation>
    <scope>NUCLEOTIDE SEQUENCE [LARGE SCALE GENOMIC DNA]</scope>
    <source>
        <strain evidence="3">JCM 15933</strain>
    </source>
</reference>
<dbReference type="Pfam" id="PF11387">
    <property type="entry name" value="DUF2795"/>
    <property type="match status" value="1"/>
</dbReference>
<name>A0ABP4NUL7_9ACTN</name>
<evidence type="ECO:0000313" key="2">
    <source>
        <dbReference type="EMBL" id="GAA1567348.1"/>
    </source>
</evidence>
<dbReference type="InterPro" id="IPR021527">
    <property type="entry name" value="DUF2795"/>
</dbReference>
<keyword evidence="3" id="KW-1185">Reference proteome</keyword>
<dbReference type="RefSeq" id="WP_344513423.1">
    <property type="nucleotide sequence ID" value="NZ_BAAAQD010000038.1"/>
</dbReference>
<feature type="compositionally biased region" description="Basic and acidic residues" evidence="1">
    <location>
        <begin position="67"/>
        <end position="91"/>
    </location>
</feature>
<dbReference type="Proteomes" id="UP001501470">
    <property type="component" value="Unassembled WGS sequence"/>
</dbReference>
<proteinExistence type="predicted"/>
<evidence type="ECO:0000313" key="3">
    <source>
        <dbReference type="Proteomes" id="UP001501470"/>
    </source>
</evidence>
<dbReference type="EMBL" id="BAAAQD010000038">
    <property type="protein sequence ID" value="GAA1567348.1"/>
    <property type="molecule type" value="Genomic_DNA"/>
</dbReference>
<sequence length="91" mass="10113">MATTQEVLRYLNAADYPADREALLREAEREGAPPDVLAAIRGMPPVVYRNKEEVGRSAKTPIAEETAAEKAAKARDRKHQNVAEYLRRPGP</sequence>
<evidence type="ECO:0000256" key="1">
    <source>
        <dbReference type="SAM" id="MobiDB-lite"/>
    </source>
</evidence>
<comment type="caution">
    <text evidence="2">The sequence shown here is derived from an EMBL/GenBank/DDBJ whole genome shotgun (WGS) entry which is preliminary data.</text>
</comment>